<feature type="compositionally biased region" description="Low complexity" evidence="2">
    <location>
        <begin position="76"/>
        <end position="89"/>
    </location>
</feature>
<gene>
    <name evidence="4" type="ORF">EJB05_51289</name>
</gene>
<evidence type="ECO:0000313" key="4">
    <source>
        <dbReference type="EMBL" id="TVU03187.1"/>
    </source>
</evidence>
<dbReference type="InterPro" id="IPR036875">
    <property type="entry name" value="Znf_CCHC_sf"/>
</dbReference>
<comment type="caution">
    <text evidence="4">The sequence shown here is derived from an EMBL/GenBank/DDBJ whole genome shotgun (WGS) entry which is preliminary data.</text>
</comment>
<dbReference type="SUPFAM" id="SSF57756">
    <property type="entry name" value="Retrovirus zinc finger-like domains"/>
    <property type="match status" value="1"/>
</dbReference>
<keyword evidence="5" id="KW-1185">Reference proteome</keyword>
<dbReference type="Pfam" id="PF00098">
    <property type="entry name" value="zf-CCHC"/>
    <property type="match status" value="1"/>
</dbReference>
<evidence type="ECO:0000259" key="3">
    <source>
        <dbReference type="PROSITE" id="PS50158"/>
    </source>
</evidence>
<feature type="region of interest" description="Disordered" evidence="2">
    <location>
        <begin position="1"/>
        <end position="89"/>
    </location>
</feature>
<dbReference type="SMART" id="SM00343">
    <property type="entry name" value="ZnF_C2HC"/>
    <property type="match status" value="2"/>
</dbReference>
<feature type="domain" description="CCHC-type" evidence="3">
    <location>
        <begin position="157"/>
        <end position="172"/>
    </location>
</feature>
<feature type="non-terminal residue" evidence="4">
    <location>
        <position position="1"/>
    </location>
</feature>
<dbReference type="AlphaFoldDB" id="A0A5J9SW89"/>
<dbReference type="PROSITE" id="PS50158">
    <property type="entry name" value="ZF_CCHC"/>
    <property type="match status" value="2"/>
</dbReference>
<accession>A0A5J9SW89</accession>
<feature type="domain" description="CCHC-type" evidence="3">
    <location>
        <begin position="138"/>
        <end position="154"/>
    </location>
</feature>
<dbReference type="Gene3D" id="4.10.60.10">
    <property type="entry name" value="Zinc finger, CCHC-type"/>
    <property type="match status" value="1"/>
</dbReference>
<feature type="region of interest" description="Disordered" evidence="2">
    <location>
        <begin position="213"/>
        <end position="263"/>
    </location>
</feature>
<dbReference type="GO" id="GO:0008270">
    <property type="term" value="F:zinc ion binding"/>
    <property type="evidence" value="ECO:0007669"/>
    <property type="project" value="UniProtKB-KW"/>
</dbReference>
<sequence>MADSSALTSPPPGAPPTTSHTSASVQGPPATLPAVTTPEAASHSLKAQVSLHPLSPRADPFVPKGRSKEQRWTDASPSSSSGSASTQPSLSFKEALLSSSGTPSPPHPAAKQAAAPIKILLKNKPHPPRLVPVDLRGRCFNCFSRGHRAADCRKSPRCFKCRQLGHRSDWCPGVKVSSVWRRVTPSASEAGLPADFCSPVLLAEMALEPQVAAVPTSGGATEAPDKHRRRSVRKRRSSDHDKDDADNNPVPPANSGVEARGAVDAVPSRPWRIIDRSAKIARAKEELRNTLSVSLIGDPLAYPVDVLAVEIASRFELPAGSLEFHRLSPEDFLLVLPDEAAAIRVYNDGRPLQLPPISLHF</sequence>
<keyword evidence="1" id="KW-0863">Zinc-finger</keyword>
<proteinExistence type="predicted"/>
<feature type="compositionally biased region" description="Basic residues" evidence="2">
    <location>
        <begin position="226"/>
        <end position="237"/>
    </location>
</feature>
<protein>
    <recommendedName>
        <fullName evidence="3">CCHC-type domain-containing protein</fullName>
    </recommendedName>
</protein>
<dbReference type="OrthoDB" id="690292at2759"/>
<evidence type="ECO:0000256" key="1">
    <source>
        <dbReference type="PROSITE-ProRule" id="PRU00047"/>
    </source>
</evidence>
<evidence type="ECO:0000256" key="2">
    <source>
        <dbReference type="SAM" id="MobiDB-lite"/>
    </source>
</evidence>
<dbReference type="GO" id="GO:0003676">
    <property type="term" value="F:nucleic acid binding"/>
    <property type="evidence" value="ECO:0007669"/>
    <property type="project" value="InterPro"/>
</dbReference>
<reference evidence="4 5" key="1">
    <citation type="journal article" date="2019" name="Sci. Rep.">
        <title>A high-quality genome of Eragrostis curvula grass provides insights into Poaceae evolution and supports new strategies to enhance forage quality.</title>
        <authorList>
            <person name="Carballo J."/>
            <person name="Santos B.A.C.M."/>
            <person name="Zappacosta D."/>
            <person name="Garbus I."/>
            <person name="Selva J.P."/>
            <person name="Gallo C.A."/>
            <person name="Diaz A."/>
            <person name="Albertini E."/>
            <person name="Caccamo M."/>
            <person name="Echenique V."/>
        </authorList>
    </citation>
    <scope>NUCLEOTIDE SEQUENCE [LARGE SCALE GENOMIC DNA]</scope>
    <source>
        <strain evidence="5">cv. Victoria</strain>
        <tissue evidence="4">Leaf</tissue>
    </source>
</reference>
<organism evidence="4 5">
    <name type="scientific">Eragrostis curvula</name>
    <name type="common">weeping love grass</name>
    <dbReference type="NCBI Taxonomy" id="38414"/>
    <lineage>
        <taxon>Eukaryota</taxon>
        <taxon>Viridiplantae</taxon>
        <taxon>Streptophyta</taxon>
        <taxon>Embryophyta</taxon>
        <taxon>Tracheophyta</taxon>
        <taxon>Spermatophyta</taxon>
        <taxon>Magnoliopsida</taxon>
        <taxon>Liliopsida</taxon>
        <taxon>Poales</taxon>
        <taxon>Poaceae</taxon>
        <taxon>PACMAD clade</taxon>
        <taxon>Chloridoideae</taxon>
        <taxon>Eragrostideae</taxon>
        <taxon>Eragrostidinae</taxon>
        <taxon>Eragrostis</taxon>
    </lineage>
</organism>
<dbReference type="EMBL" id="RWGY01000213">
    <property type="protein sequence ID" value="TVU03187.1"/>
    <property type="molecule type" value="Genomic_DNA"/>
</dbReference>
<dbReference type="Proteomes" id="UP000324897">
    <property type="component" value="Unassembled WGS sequence"/>
</dbReference>
<name>A0A5J9SW89_9POAL</name>
<dbReference type="InterPro" id="IPR001878">
    <property type="entry name" value="Znf_CCHC"/>
</dbReference>
<evidence type="ECO:0000313" key="5">
    <source>
        <dbReference type="Proteomes" id="UP000324897"/>
    </source>
</evidence>
<keyword evidence="1" id="KW-0479">Metal-binding</keyword>
<dbReference type="Gramene" id="TVU03187">
    <property type="protein sequence ID" value="TVU03187"/>
    <property type="gene ID" value="EJB05_51289"/>
</dbReference>
<keyword evidence="1" id="KW-0862">Zinc</keyword>